<sequence>MQDPEKEISSVLLQLTTTSSADVQKAVIEKYFCSDVGFRHPLCYVPPIDESREMLLGIYQWYRVLSPKIEAYVQSVVYDKERDILLLDVFQTFHIRLSPLKPSQSRLLVRLTLKEVDGLRYIAFQEDFYHPDDFMRLLIPPLAPLLRACLSTASFASTVYAKTAQFLGFWRVTGRVTNGDTNALAMESDVEHDDHYRKQGLYDGNKTD</sequence>
<dbReference type="EMBL" id="JAACJM010000115">
    <property type="protein sequence ID" value="KAF5345033.1"/>
    <property type="molecule type" value="Genomic_DNA"/>
</dbReference>
<reference evidence="2 3" key="1">
    <citation type="journal article" date="2020" name="ISME J.">
        <title>Uncovering the hidden diversity of litter-decomposition mechanisms in mushroom-forming fungi.</title>
        <authorList>
            <person name="Floudas D."/>
            <person name="Bentzer J."/>
            <person name="Ahren D."/>
            <person name="Johansson T."/>
            <person name="Persson P."/>
            <person name="Tunlid A."/>
        </authorList>
    </citation>
    <scope>NUCLEOTIDE SEQUENCE [LARGE SCALE GENOMIC DNA]</scope>
    <source>
        <strain evidence="2 3">CBS 291.85</strain>
    </source>
</reference>
<accession>A0A8H5CP37</accession>
<proteinExistence type="predicted"/>
<evidence type="ECO:0000313" key="3">
    <source>
        <dbReference type="Proteomes" id="UP000559256"/>
    </source>
</evidence>
<dbReference type="AlphaFoldDB" id="A0A8H5CP37"/>
<dbReference type="Pfam" id="PF24840">
    <property type="entry name" value="NTF2_SigF"/>
    <property type="match status" value="1"/>
</dbReference>
<feature type="domain" description="SigF-like NTF2-like" evidence="1">
    <location>
        <begin position="1"/>
        <end position="169"/>
    </location>
</feature>
<comment type="caution">
    <text evidence="2">The sequence shown here is derived from an EMBL/GenBank/DDBJ whole genome shotgun (WGS) entry which is preliminary data.</text>
</comment>
<evidence type="ECO:0000259" key="1">
    <source>
        <dbReference type="Pfam" id="PF24840"/>
    </source>
</evidence>
<gene>
    <name evidence="2" type="ORF">D9758_010463</name>
</gene>
<dbReference type="OrthoDB" id="2344312at2759"/>
<keyword evidence="3" id="KW-1185">Reference proteome</keyword>
<organism evidence="2 3">
    <name type="scientific">Tetrapyrgos nigripes</name>
    <dbReference type="NCBI Taxonomy" id="182062"/>
    <lineage>
        <taxon>Eukaryota</taxon>
        <taxon>Fungi</taxon>
        <taxon>Dikarya</taxon>
        <taxon>Basidiomycota</taxon>
        <taxon>Agaricomycotina</taxon>
        <taxon>Agaricomycetes</taxon>
        <taxon>Agaricomycetidae</taxon>
        <taxon>Agaricales</taxon>
        <taxon>Marasmiineae</taxon>
        <taxon>Marasmiaceae</taxon>
        <taxon>Tetrapyrgos</taxon>
    </lineage>
</organism>
<name>A0A8H5CP37_9AGAR</name>
<dbReference type="Proteomes" id="UP000559256">
    <property type="component" value="Unassembled WGS sequence"/>
</dbReference>
<dbReference type="PANTHER" id="PTHR35393:SF1">
    <property type="entry name" value="SNOAL-LIKE DOMAIN-CONTAINING PROTEIN"/>
    <property type="match status" value="1"/>
</dbReference>
<protein>
    <recommendedName>
        <fullName evidence="1">SigF-like NTF2-like domain-containing protein</fullName>
    </recommendedName>
</protein>
<dbReference type="PANTHER" id="PTHR35393">
    <property type="entry name" value="CHROMOSOME 1, WHOLE GENOME SHOTGUN SEQUENCE"/>
    <property type="match status" value="1"/>
</dbReference>
<dbReference type="InterPro" id="IPR057514">
    <property type="entry name" value="NTF2_SigF"/>
</dbReference>
<evidence type="ECO:0000313" key="2">
    <source>
        <dbReference type="EMBL" id="KAF5345033.1"/>
    </source>
</evidence>